<dbReference type="Gene3D" id="2.40.160.20">
    <property type="match status" value="1"/>
</dbReference>
<evidence type="ECO:0000313" key="4">
    <source>
        <dbReference type="Proteomes" id="UP000294480"/>
    </source>
</evidence>
<sequence>MKKSVLAGLSALALFAPTVMADQGDLIVRGRVITVAPQDSTAGVLSTVNASVDTKVVPELDFTYMVTKNIGAELILGTSRHSLSSDLGGLGKVSVLPPTLTVQYHFSPDAKIRPYIGAGINYTHFYNNDLNVAGTPVSINNNSFGLAFQAGTDVMLNDKYFVNFDVKYLNIRTNANIGSTNLGSLKVNPLVFGVGIGRRFSF</sequence>
<evidence type="ECO:0000313" key="3">
    <source>
        <dbReference type="EMBL" id="TDR32719.1"/>
    </source>
</evidence>
<dbReference type="PANTHER" id="PTHR36920:SF1">
    <property type="entry name" value="OUTER MEMBRANE PROTEIN W"/>
    <property type="match status" value="1"/>
</dbReference>
<dbReference type="EMBL" id="SNZE01000002">
    <property type="protein sequence ID" value="TDR32719.1"/>
    <property type="molecule type" value="Genomic_DNA"/>
</dbReference>
<name>A0A4R6YAW8_9BURK</name>
<dbReference type="GO" id="GO:0055085">
    <property type="term" value="P:transmembrane transport"/>
    <property type="evidence" value="ECO:0007669"/>
    <property type="project" value="TreeGrafter"/>
</dbReference>
<protein>
    <submittedName>
        <fullName evidence="3">Outer membrane protein</fullName>
    </submittedName>
</protein>
<proteinExistence type="predicted"/>
<dbReference type="GO" id="GO:0009279">
    <property type="term" value="C:cell outer membrane"/>
    <property type="evidence" value="ECO:0007669"/>
    <property type="project" value="UniProtKB-SubCell"/>
</dbReference>
<keyword evidence="4" id="KW-1185">Reference proteome</keyword>
<feature type="chain" id="PRO_5020292825" evidence="2">
    <location>
        <begin position="22"/>
        <end position="202"/>
    </location>
</feature>
<evidence type="ECO:0000256" key="2">
    <source>
        <dbReference type="SAM" id="SignalP"/>
    </source>
</evidence>
<keyword evidence="2" id="KW-0732">Signal</keyword>
<dbReference type="SUPFAM" id="SSF56925">
    <property type="entry name" value="OMPA-like"/>
    <property type="match status" value="1"/>
</dbReference>
<dbReference type="Pfam" id="PF03922">
    <property type="entry name" value="OmpW"/>
    <property type="match status" value="1"/>
</dbReference>
<dbReference type="AlphaFoldDB" id="A0A4R6YAW8"/>
<feature type="signal peptide" evidence="2">
    <location>
        <begin position="1"/>
        <end position="21"/>
    </location>
</feature>
<comment type="subcellular location">
    <subcellularLocation>
        <location evidence="1">Cell outer membrane</location>
    </subcellularLocation>
</comment>
<dbReference type="InterPro" id="IPR011250">
    <property type="entry name" value="OMP/PagP_B-barrel"/>
</dbReference>
<dbReference type="PANTHER" id="PTHR36920">
    <property type="match status" value="1"/>
</dbReference>
<dbReference type="InterPro" id="IPR005618">
    <property type="entry name" value="OMPW"/>
</dbReference>
<organism evidence="3 4">
    <name type="scientific">Hydromonas duriensis</name>
    <dbReference type="NCBI Taxonomy" id="1527608"/>
    <lineage>
        <taxon>Bacteria</taxon>
        <taxon>Pseudomonadati</taxon>
        <taxon>Pseudomonadota</taxon>
        <taxon>Betaproteobacteria</taxon>
        <taxon>Burkholderiales</taxon>
        <taxon>Burkholderiaceae</taxon>
        <taxon>Hydromonas</taxon>
    </lineage>
</organism>
<dbReference type="OrthoDB" id="9807574at2"/>
<dbReference type="RefSeq" id="WP_133618904.1">
    <property type="nucleotide sequence ID" value="NZ_SNZE01000002.1"/>
</dbReference>
<evidence type="ECO:0000256" key="1">
    <source>
        <dbReference type="ARBA" id="ARBA00004442"/>
    </source>
</evidence>
<accession>A0A4R6YAW8</accession>
<gene>
    <name evidence="3" type="ORF">DFR44_10215</name>
</gene>
<comment type="caution">
    <text evidence="3">The sequence shown here is derived from an EMBL/GenBank/DDBJ whole genome shotgun (WGS) entry which is preliminary data.</text>
</comment>
<dbReference type="Proteomes" id="UP000294480">
    <property type="component" value="Unassembled WGS sequence"/>
</dbReference>
<reference evidence="3 4" key="1">
    <citation type="submission" date="2019-03" db="EMBL/GenBank/DDBJ databases">
        <title>Genomic Encyclopedia of Type Strains, Phase IV (KMG-IV): sequencing the most valuable type-strain genomes for metagenomic binning, comparative biology and taxonomic classification.</title>
        <authorList>
            <person name="Goeker M."/>
        </authorList>
    </citation>
    <scope>NUCLEOTIDE SEQUENCE [LARGE SCALE GENOMIC DNA]</scope>
    <source>
        <strain evidence="3 4">DSM 102852</strain>
    </source>
</reference>